<dbReference type="Proteomes" id="UP001304769">
    <property type="component" value="Unassembled WGS sequence"/>
</dbReference>
<organism evidence="4 5">
    <name type="scientific">Sinomonas terricola</name>
    <dbReference type="NCBI Taxonomy" id="3110330"/>
    <lineage>
        <taxon>Bacteria</taxon>
        <taxon>Bacillati</taxon>
        <taxon>Actinomycetota</taxon>
        <taxon>Actinomycetes</taxon>
        <taxon>Micrococcales</taxon>
        <taxon>Micrococcaceae</taxon>
        <taxon>Sinomonas</taxon>
    </lineage>
</organism>
<feature type="domain" description="Transglutaminase-like" evidence="3">
    <location>
        <begin position="473"/>
        <end position="542"/>
    </location>
</feature>
<accession>A0ABU5T9M3</accession>
<evidence type="ECO:0000256" key="2">
    <source>
        <dbReference type="SAM" id="Phobius"/>
    </source>
</evidence>
<feature type="transmembrane region" description="Helical" evidence="2">
    <location>
        <begin position="209"/>
        <end position="230"/>
    </location>
</feature>
<keyword evidence="2" id="KW-1133">Transmembrane helix</keyword>
<name>A0ABU5T9M3_9MICC</name>
<proteinExistence type="predicted"/>
<dbReference type="InterPro" id="IPR052901">
    <property type="entry name" value="Bact_TGase-like"/>
</dbReference>
<feature type="transmembrane region" description="Helical" evidence="2">
    <location>
        <begin position="12"/>
        <end position="30"/>
    </location>
</feature>
<feature type="transmembrane region" description="Helical" evidence="2">
    <location>
        <begin position="149"/>
        <end position="167"/>
    </location>
</feature>
<dbReference type="InterPro" id="IPR038765">
    <property type="entry name" value="Papain-like_cys_pep_sf"/>
</dbReference>
<evidence type="ECO:0000313" key="4">
    <source>
        <dbReference type="EMBL" id="MEA5456392.1"/>
    </source>
</evidence>
<dbReference type="Pfam" id="PF11992">
    <property type="entry name" value="TgpA_N"/>
    <property type="match status" value="1"/>
</dbReference>
<keyword evidence="2" id="KW-0472">Membrane</keyword>
<dbReference type="EMBL" id="JAYGGQ010000014">
    <property type="protein sequence ID" value="MEA5456392.1"/>
    <property type="molecule type" value="Genomic_DNA"/>
</dbReference>
<dbReference type="PANTHER" id="PTHR42736:SF1">
    <property type="entry name" value="PROTEIN-GLUTAMINE GAMMA-GLUTAMYLTRANSFERASE"/>
    <property type="match status" value="1"/>
</dbReference>
<feature type="region of interest" description="Disordered" evidence="1">
    <location>
        <begin position="537"/>
        <end position="588"/>
    </location>
</feature>
<reference evidence="4 5" key="1">
    <citation type="submission" date="2023-12" db="EMBL/GenBank/DDBJ databases">
        <title>Sinomonas terricola sp. nov, isolated from litchi orchard soil in Guangdong, PR China.</title>
        <authorList>
            <person name="Jiaxin W."/>
            <person name="Yang Z."/>
            <person name="Honghui Z."/>
        </authorList>
    </citation>
    <scope>NUCLEOTIDE SEQUENCE [LARGE SCALE GENOMIC DNA]</scope>
    <source>
        <strain evidence="4 5">JGH33</strain>
    </source>
</reference>
<feature type="transmembrane region" description="Helical" evidence="2">
    <location>
        <begin position="36"/>
        <end position="54"/>
    </location>
</feature>
<dbReference type="InterPro" id="IPR002931">
    <property type="entry name" value="Transglutaminase-like"/>
</dbReference>
<evidence type="ECO:0000259" key="3">
    <source>
        <dbReference type="SMART" id="SM00460"/>
    </source>
</evidence>
<feature type="transmembrane region" description="Helical" evidence="2">
    <location>
        <begin position="173"/>
        <end position="189"/>
    </location>
</feature>
<protein>
    <submittedName>
        <fullName evidence="4">TransglutaminaseTgpA domain-containing protein</fullName>
    </submittedName>
</protein>
<feature type="transmembrane region" description="Helical" evidence="2">
    <location>
        <begin position="61"/>
        <end position="80"/>
    </location>
</feature>
<feature type="transmembrane region" description="Helical" evidence="2">
    <location>
        <begin position="124"/>
        <end position="142"/>
    </location>
</feature>
<dbReference type="SMART" id="SM00460">
    <property type="entry name" value="TGc"/>
    <property type="match status" value="1"/>
</dbReference>
<sequence length="774" mass="81387">MMTGALRQAGIGLLTSVSVVLALLPLYPVYSATEFWVALGGGVVLGTLLALAGARLRLGALNVAGLAVAAYFVFGGVFALRSASLFGAVPTVGVLQDLAIGVVRVWKDMLTAATPVAGIESLFIAPYLMGLLGALTAGSIAMRAKRPQWTALPVVVLLLTAITLGTYAALAPAAIGAVIAVVLLAWCVLGGRPRGLENLAETSTRRGRYAGAAGMLAIALAVGIGVGTIAPLPTDRAVLRDVIVPPLDVRDLPSPLTSFREFTTGGAAMKLFTVEGLPQGASVRLATLDQYDGIVYRVTGNGSAGSGQFSRVGRAISNPESGSSTTVTVTIDQLTGVWMPDAGYLSSLALGDGMPAERRGDLNYNAATGTAVLIGGLGQGDSYTAEAVLPRTPDDAQLAKVRIKSVSVPTPQSVPEIVSTLASQFTAGADTPWAQLHAIETKLHTTGFFSNGLEGQARSRAGHTSERISALLDGAQMVGDDEQYAVAMALMARSLGIPARVVMGFRPDHPAPGPVMITGADVHAWVEVPFDQVGWVAFDPTPPKDQVPKEEVPQHRQKPQPQIQQPPPPIVPPVQLPPAPPAKQAAQGPTQADLGVLWATLRWGGAGVGILALLLGPALAIAAAKARRRRGRQGATRAADRINGGWQELVDVVLDHGAPVPAGATRREQALALSERFPEHAVAPLAARADHAVFGHAEPSEAEIEAYWADVETATQRIRGSVGWRGRLRASYFAHSVLRDVRAELGRIRWRDRLPDRLRLFDVVRELRRKGPRP</sequence>
<dbReference type="SUPFAM" id="SSF54001">
    <property type="entry name" value="Cysteine proteinases"/>
    <property type="match status" value="1"/>
</dbReference>
<dbReference type="PANTHER" id="PTHR42736">
    <property type="entry name" value="PROTEIN-GLUTAMINE GAMMA-GLUTAMYLTRANSFERASE"/>
    <property type="match status" value="1"/>
</dbReference>
<feature type="transmembrane region" description="Helical" evidence="2">
    <location>
        <begin position="603"/>
        <end position="624"/>
    </location>
</feature>
<evidence type="ECO:0000313" key="5">
    <source>
        <dbReference type="Proteomes" id="UP001304769"/>
    </source>
</evidence>
<dbReference type="Pfam" id="PF01841">
    <property type="entry name" value="Transglut_core"/>
    <property type="match status" value="1"/>
</dbReference>
<keyword evidence="5" id="KW-1185">Reference proteome</keyword>
<comment type="caution">
    <text evidence="4">The sequence shown here is derived from an EMBL/GenBank/DDBJ whole genome shotgun (WGS) entry which is preliminary data.</text>
</comment>
<gene>
    <name evidence="4" type="ORF">SPF06_16785</name>
</gene>
<dbReference type="RefSeq" id="WP_323280284.1">
    <property type="nucleotide sequence ID" value="NZ_JAYGGQ010000014.1"/>
</dbReference>
<evidence type="ECO:0000256" key="1">
    <source>
        <dbReference type="SAM" id="MobiDB-lite"/>
    </source>
</evidence>
<feature type="compositionally biased region" description="Pro residues" evidence="1">
    <location>
        <begin position="564"/>
        <end position="581"/>
    </location>
</feature>
<dbReference type="Gene3D" id="3.10.620.30">
    <property type="match status" value="1"/>
</dbReference>
<dbReference type="InterPro" id="IPR021878">
    <property type="entry name" value="TgpA_N"/>
</dbReference>
<keyword evidence="2" id="KW-0812">Transmembrane</keyword>